<keyword evidence="7" id="KW-1185">Reference proteome</keyword>
<sequence length="785" mass="91502">MNSETIILVILCGVYRSYSILIQENKNDIIFHSYEELTVKKLSHKLLFHTYNIYDTRLDIGKNDPQFTICQDKQDNLIYLQAKDATINKKSLGLFMINLRNLKFYKIIIKLGQDGLSVNFSRLWCSFRGFYGYDEKTDLIIMKINEENAVKAFHLHDKLENVYLDESKKHHLALVTKSQGLLLYEFKKQNWKLVSSNVSNPKWFNKGNLFFVYNNNQLKSYSLTTHKTTLHEPNMIQYNIIKNIVWVHQAYEHDFKMKFFISGKWHDEVIDNVVHNQTVQEVFISNNLIYILTKRTNNINLIYEGNRKKLIFYEIDADLLDYIKNHVDGKRYLHLLDGLPGVMMLTKTIRYLGNEETLKTIISYNGGKTWSYLKLKNKENTPCESAKCEISILPGENSLSSVLKYSSINPLVIVAPCTITKNNILHGTILMVSEDGGFSWIYPEFNFSSIDILNQGEILVGIKDDTDLYVSVDNGLIFLKLNILNTNHTIIKIITGTAYKYKVAMISKNKTSEYYHLSILDLSGILNHECHISDYDIYTPGSQIRHQCFMGRRGYSVNKKPLSVCMISDANRPNISTQTCVCEPEDYICNPKYESIDEKCYVEDYLLSDWYDGVCTSPNQFIKSLNIAKKSHGNICVDHSLKYKELEICLYQFNYDTVSLLVNNKLFFYNILQESKNIYEFPLELQNIGRIYDVEVDKHSKCIYGLFKDGIFRKCYKSQNDLDKKFELVVHDSNIVGMDIDPRTTHLYYHDKKSITVLHSRFFTRMTIFQTEHLIYFVKLDVNTE</sequence>
<organism evidence="6 7">
    <name type="scientific">Thelohanellus kitauei</name>
    <name type="common">Myxosporean</name>
    <dbReference type="NCBI Taxonomy" id="669202"/>
    <lineage>
        <taxon>Eukaryota</taxon>
        <taxon>Metazoa</taxon>
        <taxon>Cnidaria</taxon>
        <taxon>Myxozoa</taxon>
        <taxon>Myxosporea</taxon>
        <taxon>Bivalvulida</taxon>
        <taxon>Platysporina</taxon>
        <taxon>Myxobolidae</taxon>
        <taxon>Thelohanellus</taxon>
    </lineage>
</organism>
<keyword evidence="4" id="KW-0325">Glycoprotein</keyword>
<evidence type="ECO:0000256" key="2">
    <source>
        <dbReference type="ARBA" id="ARBA00022729"/>
    </source>
</evidence>
<dbReference type="GO" id="GO:0006892">
    <property type="term" value="P:post-Golgi vesicle-mediated transport"/>
    <property type="evidence" value="ECO:0007669"/>
    <property type="project" value="TreeGrafter"/>
</dbReference>
<dbReference type="InterPro" id="IPR006581">
    <property type="entry name" value="VPS10"/>
</dbReference>
<dbReference type="OrthoDB" id="443634at2759"/>
<dbReference type="InterPro" id="IPR050310">
    <property type="entry name" value="VPS10-sortilin"/>
</dbReference>
<proteinExistence type="inferred from homology"/>
<dbReference type="SUPFAM" id="SSF50939">
    <property type="entry name" value="Sialidases"/>
    <property type="match status" value="1"/>
</dbReference>
<reference evidence="6 7" key="1">
    <citation type="journal article" date="2014" name="Genome Biol. Evol.">
        <title>The genome of the myxosporean Thelohanellus kitauei shows adaptations to nutrient acquisition within its fish host.</title>
        <authorList>
            <person name="Yang Y."/>
            <person name="Xiong J."/>
            <person name="Zhou Z."/>
            <person name="Huo F."/>
            <person name="Miao W."/>
            <person name="Ran C."/>
            <person name="Liu Y."/>
            <person name="Zhang J."/>
            <person name="Feng J."/>
            <person name="Wang M."/>
            <person name="Wang M."/>
            <person name="Wang L."/>
            <person name="Yao B."/>
        </authorList>
    </citation>
    <scope>NUCLEOTIDE SEQUENCE [LARGE SCALE GENOMIC DNA]</scope>
    <source>
        <strain evidence="6">Wuqing</strain>
    </source>
</reference>
<dbReference type="InterPro" id="IPR036278">
    <property type="entry name" value="Sialidase_sf"/>
</dbReference>
<protein>
    <submittedName>
        <fullName evidence="6">Vacuolar protein sorting/targeting protein 10</fullName>
    </submittedName>
</protein>
<dbReference type="Pfam" id="PF15901">
    <property type="entry name" value="Sortilin_C"/>
    <property type="match status" value="1"/>
</dbReference>
<keyword evidence="2" id="KW-0732">Signal</keyword>
<dbReference type="AlphaFoldDB" id="A0A0C2J417"/>
<evidence type="ECO:0000256" key="3">
    <source>
        <dbReference type="ARBA" id="ARBA00022737"/>
    </source>
</evidence>
<dbReference type="InterPro" id="IPR031778">
    <property type="entry name" value="Sortilin_N"/>
</dbReference>
<accession>A0A0C2J417</accession>
<dbReference type="PANTHER" id="PTHR12106">
    <property type="entry name" value="SORTILIN RELATED"/>
    <property type="match status" value="1"/>
</dbReference>
<evidence type="ECO:0000256" key="1">
    <source>
        <dbReference type="ARBA" id="ARBA00008251"/>
    </source>
</evidence>
<feature type="domain" description="VPS10" evidence="5">
    <location>
        <begin position="116"/>
        <end position="654"/>
    </location>
</feature>
<dbReference type="SMART" id="SM00602">
    <property type="entry name" value="VPS10"/>
    <property type="match status" value="1"/>
</dbReference>
<evidence type="ECO:0000313" key="7">
    <source>
        <dbReference type="Proteomes" id="UP000031668"/>
    </source>
</evidence>
<evidence type="ECO:0000259" key="5">
    <source>
        <dbReference type="SMART" id="SM00602"/>
    </source>
</evidence>
<dbReference type="PANTHER" id="PTHR12106:SF27">
    <property type="entry name" value="SORTILIN-RELATED RECEPTOR"/>
    <property type="match status" value="1"/>
</dbReference>
<dbReference type="Pfam" id="PF15902">
    <property type="entry name" value="Sortilin-Vps10"/>
    <property type="match status" value="1"/>
</dbReference>
<dbReference type="Proteomes" id="UP000031668">
    <property type="component" value="Unassembled WGS sequence"/>
</dbReference>
<dbReference type="EMBL" id="JWZT01001163">
    <property type="protein sequence ID" value="KII72574.1"/>
    <property type="molecule type" value="Genomic_DNA"/>
</dbReference>
<name>A0A0C2J417_THEKT</name>
<dbReference type="GO" id="GO:0005794">
    <property type="term" value="C:Golgi apparatus"/>
    <property type="evidence" value="ECO:0007669"/>
    <property type="project" value="TreeGrafter"/>
</dbReference>
<evidence type="ECO:0000256" key="4">
    <source>
        <dbReference type="ARBA" id="ARBA00023180"/>
    </source>
</evidence>
<keyword evidence="3" id="KW-0677">Repeat</keyword>
<dbReference type="GO" id="GO:0016020">
    <property type="term" value="C:membrane"/>
    <property type="evidence" value="ECO:0007669"/>
    <property type="project" value="InterPro"/>
</dbReference>
<comment type="caution">
    <text evidence="6">The sequence shown here is derived from an EMBL/GenBank/DDBJ whole genome shotgun (WGS) entry which is preliminary data.</text>
</comment>
<evidence type="ECO:0000313" key="6">
    <source>
        <dbReference type="EMBL" id="KII72574.1"/>
    </source>
</evidence>
<dbReference type="InterPro" id="IPR031777">
    <property type="entry name" value="Sortilin_C"/>
</dbReference>
<comment type="similarity">
    <text evidence="1">Belongs to the VPS10-related sortilin family.</text>
</comment>
<gene>
    <name evidence="6" type="ORF">RF11_13271</name>
</gene>
<dbReference type="CDD" id="cd15482">
    <property type="entry name" value="Sialidase_non-viral"/>
    <property type="match status" value="1"/>
</dbReference>